<dbReference type="EMBL" id="CAFBNU010000001">
    <property type="protein sequence ID" value="CAB4959339.1"/>
    <property type="molecule type" value="Genomic_DNA"/>
</dbReference>
<protein>
    <submittedName>
        <fullName evidence="1">Unannotated protein</fullName>
    </submittedName>
</protein>
<evidence type="ECO:0000313" key="7">
    <source>
        <dbReference type="EMBL" id="CAB5024200.1"/>
    </source>
</evidence>
<dbReference type="EMBL" id="CAFBPT010000002">
    <property type="protein sequence ID" value="CAB5024200.1"/>
    <property type="molecule type" value="Genomic_DNA"/>
</dbReference>
<name>A0A6J6M953_9ZZZZ</name>
<evidence type="ECO:0000313" key="6">
    <source>
        <dbReference type="EMBL" id="CAB4959339.1"/>
    </source>
</evidence>
<dbReference type="EMBL" id="CAFAHD010000002">
    <property type="protein sequence ID" value="CAB4837030.1"/>
    <property type="molecule type" value="Genomic_DNA"/>
</dbReference>
<dbReference type="EMBL" id="CAEZXD010000004">
    <property type="protein sequence ID" value="CAB4669799.1"/>
    <property type="molecule type" value="Genomic_DNA"/>
</dbReference>
<proteinExistence type="predicted"/>
<evidence type="ECO:0000313" key="5">
    <source>
        <dbReference type="EMBL" id="CAB4887938.1"/>
    </source>
</evidence>
<reference evidence="1" key="1">
    <citation type="submission" date="2020-05" db="EMBL/GenBank/DDBJ databases">
        <authorList>
            <person name="Chiriac C."/>
            <person name="Salcher M."/>
            <person name="Ghai R."/>
            <person name="Kavagutti S V."/>
        </authorList>
    </citation>
    <scope>NUCLEOTIDE SEQUENCE</scope>
</reference>
<gene>
    <name evidence="1" type="ORF">UFOPK2343_00304</name>
    <name evidence="2" type="ORF">UFOPK2652_00546</name>
    <name evidence="3" type="ORF">UFOPK3128_00186</name>
    <name evidence="4" type="ORF">UFOPK3227_00037</name>
    <name evidence="5" type="ORF">UFOPK3511_00086</name>
    <name evidence="6" type="ORF">UFOPK3880_00186</name>
    <name evidence="7" type="ORF">UFOPK4146_00439</name>
</gene>
<evidence type="ECO:0000313" key="2">
    <source>
        <dbReference type="EMBL" id="CAB4706978.1"/>
    </source>
</evidence>
<accession>A0A6J6M953</accession>
<organism evidence="1">
    <name type="scientific">freshwater metagenome</name>
    <dbReference type="NCBI Taxonomy" id="449393"/>
    <lineage>
        <taxon>unclassified sequences</taxon>
        <taxon>metagenomes</taxon>
        <taxon>ecological metagenomes</taxon>
    </lineage>
</organism>
<dbReference type="EMBL" id="CAFAAZ010000001">
    <property type="protein sequence ID" value="CAB4813064.1"/>
    <property type="molecule type" value="Genomic_DNA"/>
</dbReference>
<evidence type="ECO:0000313" key="3">
    <source>
        <dbReference type="EMBL" id="CAB4813064.1"/>
    </source>
</evidence>
<dbReference type="EMBL" id="CAEZYD010000005">
    <property type="protein sequence ID" value="CAB4706978.1"/>
    <property type="molecule type" value="Genomic_DNA"/>
</dbReference>
<evidence type="ECO:0000313" key="1">
    <source>
        <dbReference type="EMBL" id="CAB4669799.1"/>
    </source>
</evidence>
<evidence type="ECO:0000313" key="4">
    <source>
        <dbReference type="EMBL" id="CAB4837030.1"/>
    </source>
</evidence>
<dbReference type="EMBL" id="CAFBMA010000001">
    <property type="protein sequence ID" value="CAB4887938.1"/>
    <property type="molecule type" value="Genomic_DNA"/>
</dbReference>
<sequence>MRDISCDDCVVSVLLNITAAPASEISNNQITALSVLSAKGLVPPLRYVN</sequence>
<dbReference type="AlphaFoldDB" id="A0A6J6M953"/>